<comment type="caution">
    <text evidence="2">The sequence shown here is derived from an EMBL/GenBank/DDBJ whole genome shotgun (WGS) entry which is preliminary data.</text>
</comment>
<dbReference type="VEuPathDB" id="FungiDB:A1Q1_05979"/>
<dbReference type="HOGENOM" id="CLU_1176139_0_0_1"/>
<reference evidence="2 3" key="1">
    <citation type="journal article" date="2012" name="Eukaryot. Cell">
        <title>Draft genome sequence of CBS 2479, the standard type strain of Trichosporon asahii.</title>
        <authorList>
            <person name="Yang R.Y."/>
            <person name="Li H.T."/>
            <person name="Zhu H."/>
            <person name="Zhou G.P."/>
            <person name="Wang M."/>
            <person name="Wang L."/>
        </authorList>
    </citation>
    <scope>NUCLEOTIDE SEQUENCE [LARGE SCALE GENOMIC DNA]</scope>
    <source>
        <strain evidence="3">ATCC 90039 / CBS 2479 / JCM 2466 / KCTC 7840 / NCYC 2677 / UAMH 7654</strain>
    </source>
</reference>
<organism evidence="2 3">
    <name type="scientific">Trichosporon asahii var. asahii (strain ATCC 90039 / CBS 2479 / JCM 2466 / KCTC 7840 / NBRC 103889/ NCYC 2677 / UAMH 7654)</name>
    <name type="common">Yeast</name>
    <dbReference type="NCBI Taxonomy" id="1186058"/>
    <lineage>
        <taxon>Eukaryota</taxon>
        <taxon>Fungi</taxon>
        <taxon>Dikarya</taxon>
        <taxon>Basidiomycota</taxon>
        <taxon>Agaricomycotina</taxon>
        <taxon>Tremellomycetes</taxon>
        <taxon>Trichosporonales</taxon>
        <taxon>Trichosporonaceae</taxon>
        <taxon>Trichosporon</taxon>
    </lineage>
</organism>
<proteinExistence type="predicted"/>
<name>J5Q5A5_TRIAS</name>
<dbReference type="EMBL" id="ALBS01000324">
    <property type="protein sequence ID" value="EJT45533.1"/>
    <property type="molecule type" value="Genomic_DNA"/>
</dbReference>
<evidence type="ECO:0000313" key="3">
    <source>
        <dbReference type="Proteomes" id="UP000002748"/>
    </source>
</evidence>
<sequence>MDSQLEHGTLPGLKISEKSSTTPIARACCVRPVLRYPRRCTTQYQLRASEVSPVVQHTPSRTESSPGVRTSFPETASRRRRSAFCVHTFPVSSPSYPRTPLSAQHTRAPFAHLALDDVPRVLSLPRSCVHEGLVEEYITRSPRHLLLSNHQHLDSNSPPLQLFQLQPLSPRLNSKINKMSTNQQEEPTVYYYCSDCGSAVYVDYAQGRDKGDLCIVCVYSPKDDESSDEEDEKKEE</sequence>
<accession>J5Q5A5</accession>
<dbReference type="Proteomes" id="UP000002748">
    <property type="component" value="Unassembled WGS sequence"/>
</dbReference>
<feature type="compositionally biased region" description="Polar residues" evidence="1">
    <location>
        <begin position="55"/>
        <end position="74"/>
    </location>
</feature>
<dbReference type="AlphaFoldDB" id="J5Q5A5"/>
<dbReference type="KEGG" id="tasa:A1Q1_05979"/>
<dbReference type="GeneID" id="25989491"/>
<protein>
    <submittedName>
        <fullName evidence="2">Uncharacterized protein</fullName>
    </submittedName>
</protein>
<evidence type="ECO:0000313" key="2">
    <source>
        <dbReference type="EMBL" id="EJT45533.1"/>
    </source>
</evidence>
<dbReference type="RefSeq" id="XP_014176663.1">
    <property type="nucleotide sequence ID" value="XM_014321188.1"/>
</dbReference>
<gene>
    <name evidence="2" type="ORF">A1Q1_05979</name>
</gene>
<feature type="region of interest" description="Disordered" evidence="1">
    <location>
        <begin position="51"/>
        <end position="74"/>
    </location>
</feature>
<evidence type="ECO:0000256" key="1">
    <source>
        <dbReference type="SAM" id="MobiDB-lite"/>
    </source>
</evidence>